<organism evidence="1">
    <name type="scientific">Anguilla anguilla</name>
    <name type="common">European freshwater eel</name>
    <name type="synonym">Muraena anguilla</name>
    <dbReference type="NCBI Taxonomy" id="7936"/>
    <lineage>
        <taxon>Eukaryota</taxon>
        <taxon>Metazoa</taxon>
        <taxon>Chordata</taxon>
        <taxon>Craniata</taxon>
        <taxon>Vertebrata</taxon>
        <taxon>Euteleostomi</taxon>
        <taxon>Actinopterygii</taxon>
        <taxon>Neopterygii</taxon>
        <taxon>Teleostei</taxon>
        <taxon>Anguilliformes</taxon>
        <taxon>Anguillidae</taxon>
        <taxon>Anguilla</taxon>
    </lineage>
</organism>
<name>A0A0E9V9Y7_ANGAN</name>
<dbReference type="AlphaFoldDB" id="A0A0E9V9Y7"/>
<accession>A0A0E9V9Y7</accession>
<evidence type="ECO:0000313" key="1">
    <source>
        <dbReference type="EMBL" id="JAH74826.1"/>
    </source>
</evidence>
<proteinExistence type="predicted"/>
<reference evidence="1" key="1">
    <citation type="submission" date="2014-11" db="EMBL/GenBank/DDBJ databases">
        <authorList>
            <person name="Amaro Gonzalez C."/>
        </authorList>
    </citation>
    <scope>NUCLEOTIDE SEQUENCE</scope>
</reference>
<sequence length="35" mass="4010">MIWVFKKSCGCFSCCCCHTKPRLSLALFICTGRCY</sequence>
<protein>
    <submittedName>
        <fullName evidence="1">Uncharacterized protein</fullName>
    </submittedName>
</protein>
<dbReference type="EMBL" id="GBXM01033751">
    <property type="protein sequence ID" value="JAH74826.1"/>
    <property type="molecule type" value="Transcribed_RNA"/>
</dbReference>
<reference evidence="1" key="2">
    <citation type="journal article" date="2015" name="Fish Shellfish Immunol.">
        <title>Early steps in the European eel (Anguilla anguilla)-Vibrio vulnificus interaction in the gills: Role of the RtxA13 toxin.</title>
        <authorList>
            <person name="Callol A."/>
            <person name="Pajuelo D."/>
            <person name="Ebbesson L."/>
            <person name="Teles M."/>
            <person name="MacKenzie S."/>
            <person name="Amaro C."/>
        </authorList>
    </citation>
    <scope>NUCLEOTIDE SEQUENCE</scope>
</reference>